<dbReference type="PANTHER" id="PTHR33627">
    <property type="entry name" value="TRANSPOSASE"/>
    <property type="match status" value="1"/>
</dbReference>
<sequence>MNRADRCQWLQPSRTRAPACRLPGGFTSGDLAGRSRAREKAKIPDQVVFQTKPQIAIDQIRVVLAAQTLVGVVLADAGYGADGEFRWHLSDLGLVYSVGVHPRSVPGVPAKGRCHPGHGPGEGGRPG</sequence>
<evidence type="ECO:0000313" key="4">
    <source>
        <dbReference type="Proteomes" id="UP000292085"/>
    </source>
</evidence>
<proteinExistence type="predicted"/>
<evidence type="ECO:0000256" key="1">
    <source>
        <dbReference type="SAM" id="MobiDB-lite"/>
    </source>
</evidence>
<accession>A0A4V2DCZ9</accession>
<organism evidence="3 4">
    <name type="scientific">Sphingomonas populi</name>
    <dbReference type="NCBI Taxonomy" id="2484750"/>
    <lineage>
        <taxon>Bacteria</taxon>
        <taxon>Pseudomonadati</taxon>
        <taxon>Pseudomonadota</taxon>
        <taxon>Alphaproteobacteria</taxon>
        <taxon>Sphingomonadales</taxon>
        <taxon>Sphingomonadaceae</taxon>
        <taxon>Sphingomonas</taxon>
    </lineage>
</organism>
<dbReference type="Pfam" id="PF13546">
    <property type="entry name" value="DDE_5"/>
    <property type="match status" value="1"/>
</dbReference>
<evidence type="ECO:0000259" key="2">
    <source>
        <dbReference type="Pfam" id="PF13546"/>
    </source>
</evidence>
<dbReference type="PANTHER" id="PTHR33627:SF1">
    <property type="entry name" value="TRANSPOSASE"/>
    <property type="match status" value="1"/>
</dbReference>
<reference evidence="3 4" key="1">
    <citation type="submission" date="2019-02" db="EMBL/GenBank/DDBJ databases">
        <authorList>
            <person name="Li Y."/>
        </authorList>
    </citation>
    <scope>NUCLEOTIDE SEQUENCE [LARGE SCALE GENOMIC DNA]</scope>
    <source>
        <strain evidence="3 4">3-7</strain>
    </source>
</reference>
<keyword evidence="4" id="KW-1185">Reference proteome</keyword>
<dbReference type="AlphaFoldDB" id="A0A4V2DCZ9"/>
<dbReference type="Proteomes" id="UP000292085">
    <property type="component" value="Unassembled WGS sequence"/>
</dbReference>
<evidence type="ECO:0000313" key="3">
    <source>
        <dbReference type="EMBL" id="RZF63248.1"/>
    </source>
</evidence>
<feature type="region of interest" description="Disordered" evidence="1">
    <location>
        <begin position="106"/>
        <end position="127"/>
    </location>
</feature>
<comment type="caution">
    <text evidence="3">The sequence shown here is derived from an EMBL/GenBank/DDBJ whole genome shotgun (WGS) entry which is preliminary data.</text>
</comment>
<feature type="compositionally biased region" description="Gly residues" evidence="1">
    <location>
        <begin position="118"/>
        <end position="127"/>
    </location>
</feature>
<feature type="domain" description="Transposase IS701-like DDE" evidence="2">
    <location>
        <begin position="30"/>
        <end position="126"/>
    </location>
</feature>
<dbReference type="OrthoDB" id="583339at2"/>
<dbReference type="EMBL" id="SGIS01000029">
    <property type="protein sequence ID" value="RZF63248.1"/>
    <property type="molecule type" value="Genomic_DNA"/>
</dbReference>
<dbReference type="InterPro" id="IPR038721">
    <property type="entry name" value="IS701-like_DDE_dom"/>
</dbReference>
<protein>
    <recommendedName>
        <fullName evidence="2">Transposase IS701-like DDE domain-containing protein</fullName>
    </recommendedName>
</protein>
<gene>
    <name evidence="3" type="ORF">EWE75_17020</name>
</gene>
<name>A0A4V2DCZ9_9SPHN</name>
<dbReference type="InterPro" id="IPR039365">
    <property type="entry name" value="IS701-like"/>
</dbReference>